<dbReference type="InterPro" id="IPR028883">
    <property type="entry name" value="tRNA_aden_deaminase"/>
</dbReference>
<feature type="binding site" evidence="8">
    <location>
        <position position="86"/>
    </location>
    <ligand>
        <name>Zn(2+)</name>
        <dbReference type="ChEBI" id="CHEBI:29105"/>
        <note>catalytic</note>
    </ligand>
</feature>
<evidence type="ECO:0000256" key="7">
    <source>
        <dbReference type="ARBA" id="ARBA00048045"/>
    </source>
</evidence>
<organism evidence="10 11">
    <name type="scientific">Eubacterium segne</name>
    <dbReference type="NCBI Taxonomy" id="2763045"/>
    <lineage>
        <taxon>Bacteria</taxon>
        <taxon>Bacillati</taxon>
        <taxon>Bacillota</taxon>
        <taxon>Clostridia</taxon>
        <taxon>Eubacteriales</taxon>
        <taxon>Eubacteriaceae</taxon>
        <taxon>Eubacterium</taxon>
    </lineage>
</organism>
<dbReference type="PANTHER" id="PTHR11079:SF202">
    <property type="entry name" value="TRNA-SPECIFIC ADENOSINE DEAMINASE"/>
    <property type="match status" value="1"/>
</dbReference>
<dbReference type="HAMAP" id="MF_00972">
    <property type="entry name" value="tRNA_aden_deaminase"/>
    <property type="match status" value="1"/>
</dbReference>
<evidence type="ECO:0000256" key="2">
    <source>
        <dbReference type="ARBA" id="ARBA00011738"/>
    </source>
</evidence>
<sequence>MKMKEKYMREAIKQAKKAWDIGEVPIGCVIVYKDKIIGRGYNRRMVDKNTLSHAELNAIKKASKKLDDWRLDDCEMYVTTEPCQMCAGAIVQARIKKVYIGCMNPKAGCAGSIMNLLQVDKFNHQVEIEKGILEEECSSLLKDFFRNLRKS</sequence>
<dbReference type="SUPFAM" id="SSF53927">
    <property type="entry name" value="Cytidine deaminase-like"/>
    <property type="match status" value="1"/>
</dbReference>
<evidence type="ECO:0000256" key="6">
    <source>
        <dbReference type="ARBA" id="ARBA00022833"/>
    </source>
</evidence>
<keyword evidence="3 8" id="KW-0819">tRNA processing</keyword>
<keyword evidence="5 8" id="KW-0378">Hydrolase</keyword>
<dbReference type="EC" id="3.5.4.33" evidence="8"/>
<dbReference type="PROSITE" id="PS51747">
    <property type="entry name" value="CYT_DCMP_DEAMINASES_2"/>
    <property type="match status" value="1"/>
</dbReference>
<name>A0ABR7F4C3_9FIRM</name>
<evidence type="ECO:0000256" key="3">
    <source>
        <dbReference type="ARBA" id="ARBA00022694"/>
    </source>
</evidence>
<dbReference type="Gene3D" id="3.40.140.10">
    <property type="entry name" value="Cytidine Deaminase, domain 2"/>
    <property type="match status" value="1"/>
</dbReference>
<gene>
    <name evidence="8" type="primary">tadA</name>
    <name evidence="10" type="ORF">H8S00_10610</name>
</gene>
<dbReference type="InterPro" id="IPR016192">
    <property type="entry name" value="APOBEC/CMP_deaminase_Zn-bd"/>
</dbReference>
<comment type="subunit">
    <text evidence="2 8">Homodimer.</text>
</comment>
<evidence type="ECO:0000259" key="9">
    <source>
        <dbReference type="PROSITE" id="PS51747"/>
    </source>
</evidence>
<evidence type="ECO:0000313" key="11">
    <source>
        <dbReference type="Proteomes" id="UP000597877"/>
    </source>
</evidence>
<dbReference type="PANTHER" id="PTHR11079">
    <property type="entry name" value="CYTOSINE DEAMINASE FAMILY MEMBER"/>
    <property type="match status" value="1"/>
</dbReference>
<evidence type="ECO:0000256" key="1">
    <source>
        <dbReference type="ARBA" id="ARBA00010669"/>
    </source>
</evidence>
<reference evidence="10 11" key="1">
    <citation type="submission" date="2020-08" db="EMBL/GenBank/DDBJ databases">
        <title>Genome public.</title>
        <authorList>
            <person name="Liu C."/>
            <person name="Sun Q."/>
        </authorList>
    </citation>
    <scope>NUCLEOTIDE SEQUENCE [LARGE SCALE GENOMIC DNA]</scope>
    <source>
        <strain evidence="10 11">BX4</strain>
    </source>
</reference>
<comment type="caution">
    <text evidence="10">The sequence shown here is derived from an EMBL/GenBank/DDBJ whole genome shotgun (WGS) entry which is preliminary data.</text>
</comment>
<dbReference type="InterPro" id="IPR002125">
    <property type="entry name" value="CMP_dCMP_dom"/>
</dbReference>
<comment type="similarity">
    <text evidence="1">Belongs to the cytidine and deoxycytidylate deaminase family. ADAT2 subfamily.</text>
</comment>
<evidence type="ECO:0000256" key="4">
    <source>
        <dbReference type="ARBA" id="ARBA00022723"/>
    </source>
</evidence>
<dbReference type="EMBL" id="JACOOZ010000007">
    <property type="protein sequence ID" value="MBC5668436.1"/>
    <property type="molecule type" value="Genomic_DNA"/>
</dbReference>
<feature type="binding site" evidence="8">
    <location>
        <position position="83"/>
    </location>
    <ligand>
        <name>Zn(2+)</name>
        <dbReference type="ChEBI" id="CHEBI:29105"/>
        <note>catalytic</note>
    </ligand>
</feature>
<protein>
    <recommendedName>
        <fullName evidence="8">tRNA-specific adenosine deaminase</fullName>
        <ecNumber evidence="8">3.5.4.33</ecNumber>
    </recommendedName>
</protein>
<comment type="function">
    <text evidence="8">Catalyzes the deamination of adenosine to inosine at the wobble position 34 of tRNA(Arg2).</text>
</comment>
<dbReference type="InterPro" id="IPR016193">
    <property type="entry name" value="Cytidine_deaminase-like"/>
</dbReference>
<feature type="binding site" evidence="8">
    <location>
        <position position="53"/>
    </location>
    <ligand>
        <name>Zn(2+)</name>
        <dbReference type="ChEBI" id="CHEBI:29105"/>
        <note>catalytic</note>
    </ligand>
</feature>
<proteinExistence type="inferred from homology"/>
<dbReference type="NCBIfam" id="NF008113">
    <property type="entry name" value="PRK10860.1"/>
    <property type="match status" value="1"/>
</dbReference>
<comment type="catalytic activity">
    <reaction evidence="7 8">
        <text>adenosine(34) in tRNA + H2O + H(+) = inosine(34) in tRNA + NH4(+)</text>
        <dbReference type="Rhea" id="RHEA:43168"/>
        <dbReference type="Rhea" id="RHEA-COMP:10373"/>
        <dbReference type="Rhea" id="RHEA-COMP:10374"/>
        <dbReference type="ChEBI" id="CHEBI:15377"/>
        <dbReference type="ChEBI" id="CHEBI:15378"/>
        <dbReference type="ChEBI" id="CHEBI:28938"/>
        <dbReference type="ChEBI" id="CHEBI:74411"/>
        <dbReference type="ChEBI" id="CHEBI:82852"/>
        <dbReference type="EC" id="3.5.4.33"/>
    </reaction>
</comment>
<keyword evidence="4 8" id="KW-0479">Metal-binding</keyword>
<dbReference type="InterPro" id="IPR058535">
    <property type="entry name" value="MafB19-deam"/>
</dbReference>
<feature type="active site" description="Proton donor" evidence="8">
    <location>
        <position position="55"/>
    </location>
</feature>
<dbReference type="CDD" id="cd01285">
    <property type="entry name" value="nucleoside_deaminase"/>
    <property type="match status" value="1"/>
</dbReference>
<dbReference type="Pfam" id="PF14437">
    <property type="entry name" value="MafB19-deam"/>
    <property type="match status" value="1"/>
</dbReference>
<feature type="domain" description="CMP/dCMP-type deaminase" evidence="9">
    <location>
        <begin position="2"/>
        <end position="120"/>
    </location>
</feature>
<evidence type="ECO:0000256" key="8">
    <source>
        <dbReference type="HAMAP-Rule" id="MF_00972"/>
    </source>
</evidence>
<accession>A0ABR7F4C3</accession>
<dbReference type="Proteomes" id="UP000597877">
    <property type="component" value="Unassembled WGS sequence"/>
</dbReference>
<keyword evidence="6 8" id="KW-0862">Zinc</keyword>
<comment type="cofactor">
    <cofactor evidence="8">
        <name>Zn(2+)</name>
        <dbReference type="ChEBI" id="CHEBI:29105"/>
    </cofactor>
    <text evidence="8">Binds 1 zinc ion per subunit.</text>
</comment>
<evidence type="ECO:0000256" key="5">
    <source>
        <dbReference type="ARBA" id="ARBA00022801"/>
    </source>
</evidence>
<dbReference type="PROSITE" id="PS00903">
    <property type="entry name" value="CYT_DCMP_DEAMINASES_1"/>
    <property type="match status" value="1"/>
</dbReference>
<keyword evidence="11" id="KW-1185">Reference proteome</keyword>
<evidence type="ECO:0000313" key="10">
    <source>
        <dbReference type="EMBL" id="MBC5668436.1"/>
    </source>
</evidence>